<reference evidence="2 3" key="1">
    <citation type="submission" date="2019-06" db="EMBL/GenBank/DDBJ databases">
        <title>Sequencing the genomes of 1000 actinobacteria strains.</title>
        <authorList>
            <person name="Klenk H.-P."/>
        </authorList>
    </citation>
    <scope>NUCLEOTIDE SEQUENCE [LARGE SCALE GENOMIC DNA]</scope>
    <source>
        <strain evidence="2 3">DSM 102200</strain>
    </source>
</reference>
<comment type="caution">
    <text evidence="2">The sequence shown here is derived from an EMBL/GenBank/DDBJ whole genome shotgun (WGS) entry which is preliminary data.</text>
</comment>
<dbReference type="SUPFAM" id="SSF53335">
    <property type="entry name" value="S-adenosyl-L-methionine-dependent methyltransferases"/>
    <property type="match status" value="1"/>
</dbReference>
<dbReference type="RefSeq" id="WP_141952093.1">
    <property type="nucleotide sequence ID" value="NZ_VFOZ01000001.1"/>
</dbReference>
<dbReference type="PANTHER" id="PTHR43591:SF99">
    <property type="entry name" value="OS06G0646000 PROTEIN"/>
    <property type="match status" value="1"/>
</dbReference>
<dbReference type="Pfam" id="PF08241">
    <property type="entry name" value="Methyltransf_11"/>
    <property type="match status" value="1"/>
</dbReference>
<dbReference type="InterPro" id="IPR029063">
    <property type="entry name" value="SAM-dependent_MTases_sf"/>
</dbReference>
<dbReference type="PANTHER" id="PTHR43591">
    <property type="entry name" value="METHYLTRANSFERASE"/>
    <property type="match status" value="1"/>
</dbReference>
<dbReference type="GO" id="GO:0008757">
    <property type="term" value="F:S-adenosylmethionine-dependent methyltransferase activity"/>
    <property type="evidence" value="ECO:0007669"/>
    <property type="project" value="InterPro"/>
</dbReference>
<dbReference type="AlphaFoldDB" id="A0A543CC25"/>
<protein>
    <submittedName>
        <fullName evidence="2">Methyltransferase family protein</fullName>
    </submittedName>
</protein>
<dbReference type="EMBL" id="VFOZ01000001">
    <property type="protein sequence ID" value="TQL94633.1"/>
    <property type="molecule type" value="Genomic_DNA"/>
</dbReference>
<dbReference type="OrthoDB" id="65624at2"/>
<dbReference type="Proteomes" id="UP000316096">
    <property type="component" value="Unassembled WGS sequence"/>
</dbReference>
<dbReference type="CDD" id="cd02440">
    <property type="entry name" value="AdoMet_MTases"/>
    <property type="match status" value="1"/>
</dbReference>
<evidence type="ECO:0000313" key="3">
    <source>
        <dbReference type="Proteomes" id="UP000316096"/>
    </source>
</evidence>
<organism evidence="2 3">
    <name type="scientific">Actinoallomurus bryophytorum</name>
    <dbReference type="NCBI Taxonomy" id="1490222"/>
    <lineage>
        <taxon>Bacteria</taxon>
        <taxon>Bacillati</taxon>
        <taxon>Actinomycetota</taxon>
        <taxon>Actinomycetes</taxon>
        <taxon>Streptosporangiales</taxon>
        <taxon>Thermomonosporaceae</taxon>
        <taxon>Actinoallomurus</taxon>
    </lineage>
</organism>
<dbReference type="InterPro" id="IPR013216">
    <property type="entry name" value="Methyltransf_11"/>
</dbReference>
<evidence type="ECO:0000313" key="2">
    <source>
        <dbReference type="EMBL" id="TQL94633.1"/>
    </source>
</evidence>
<feature type="domain" description="Methyltransferase type 11" evidence="1">
    <location>
        <begin position="64"/>
        <end position="158"/>
    </location>
</feature>
<dbReference type="Gene3D" id="3.40.50.150">
    <property type="entry name" value="Vaccinia Virus protein VP39"/>
    <property type="match status" value="1"/>
</dbReference>
<name>A0A543CC25_9ACTN</name>
<sequence length="225" mass="24069">MRRSARGVERHWRHQRLIPAVYDFVVEHERLARLGGRVLWGVDVRAMYASFAEAGRLPTGAAVLDVPCGGGVAFRGVPPGADLRYVAADLSPMMLRRARAEAGRRGLPAVFVRLSVDRLPFPPSAFDLCVTYNGLHCLPDPTSAVAEMARVLRPGGVLRGSAVVTGAGRRFDALIAVFRWRGDFGAPGDVTDLRGWLSAAGLEAVSVSRSGALAHFSAVKPGGDD</sequence>
<evidence type="ECO:0000259" key="1">
    <source>
        <dbReference type="Pfam" id="PF08241"/>
    </source>
</evidence>
<keyword evidence="2" id="KW-0489">Methyltransferase</keyword>
<gene>
    <name evidence="2" type="ORF">FB559_0111</name>
</gene>
<dbReference type="GO" id="GO:0032259">
    <property type="term" value="P:methylation"/>
    <property type="evidence" value="ECO:0007669"/>
    <property type="project" value="UniProtKB-KW"/>
</dbReference>
<proteinExistence type="predicted"/>
<accession>A0A543CC25</accession>
<keyword evidence="2" id="KW-0808">Transferase</keyword>
<keyword evidence="3" id="KW-1185">Reference proteome</keyword>